<accession>A0ABW7XGU6</accession>
<sequence length="374" mass="41206">MIRIRLTAVMDEGLEIMGVTRTVKEFEEVSRGLDVVGRAMFPARPAGTTPSTRSLLELTELLEGAPVVAVCESNDMRNVGDHWSAVGRTVQWVERLGRTISLYEAASLQDLGKHSPLQGKLVIVGGSGLVGPGRFESCVESIFRQRPAAVALWGIGHNFQQGVHLDPTTGWRRRVLKDGVTRLWPEWLAKADVVGVRDWDAGMPWVPCASCMLPAFDVLREREPEREFVVLNHYERGIDTSRPLAAGVEFEHITNNTEDIFDTLTRLASAKVVVSNSYHALYWAMLLGRGAVAVAPNSTRFHGFRWPVSYASQADWLGAVEHAQPAPEALGQAREANVEFSRRVLQIGRSLGLVDPREAIDPAAGARIETLTAR</sequence>
<evidence type="ECO:0008006" key="3">
    <source>
        <dbReference type="Google" id="ProtNLM"/>
    </source>
</evidence>
<dbReference type="Proteomes" id="UP001611580">
    <property type="component" value="Unassembled WGS sequence"/>
</dbReference>
<evidence type="ECO:0000313" key="1">
    <source>
        <dbReference type="EMBL" id="MFI2486546.1"/>
    </source>
</evidence>
<organism evidence="1 2">
    <name type="scientific">Promicromonospora kroppenstedtii</name>
    <dbReference type="NCBI Taxonomy" id="440482"/>
    <lineage>
        <taxon>Bacteria</taxon>
        <taxon>Bacillati</taxon>
        <taxon>Actinomycetota</taxon>
        <taxon>Actinomycetes</taxon>
        <taxon>Micrococcales</taxon>
        <taxon>Promicromonosporaceae</taxon>
        <taxon>Promicromonospora</taxon>
    </lineage>
</organism>
<reference evidence="1 2" key="1">
    <citation type="submission" date="2024-10" db="EMBL/GenBank/DDBJ databases">
        <title>The Natural Products Discovery Center: Release of the First 8490 Sequenced Strains for Exploring Actinobacteria Biosynthetic Diversity.</title>
        <authorList>
            <person name="Kalkreuter E."/>
            <person name="Kautsar S.A."/>
            <person name="Yang D."/>
            <person name="Bader C.D."/>
            <person name="Teijaro C.N."/>
            <person name="Fluegel L."/>
            <person name="Davis C.M."/>
            <person name="Simpson J.R."/>
            <person name="Lauterbach L."/>
            <person name="Steele A.D."/>
            <person name="Gui C."/>
            <person name="Meng S."/>
            <person name="Li G."/>
            <person name="Viehrig K."/>
            <person name="Ye F."/>
            <person name="Su P."/>
            <person name="Kiefer A.F."/>
            <person name="Nichols A."/>
            <person name="Cepeda A.J."/>
            <person name="Yan W."/>
            <person name="Fan B."/>
            <person name="Jiang Y."/>
            <person name="Adhikari A."/>
            <person name="Zheng C.-J."/>
            <person name="Schuster L."/>
            <person name="Cowan T.M."/>
            <person name="Smanski M.J."/>
            <person name="Chevrette M.G."/>
            <person name="De Carvalho L.P.S."/>
            <person name="Shen B."/>
        </authorList>
    </citation>
    <scope>NUCLEOTIDE SEQUENCE [LARGE SCALE GENOMIC DNA]</scope>
    <source>
        <strain evidence="1 2">NPDC019481</strain>
    </source>
</reference>
<evidence type="ECO:0000313" key="2">
    <source>
        <dbReference type="Proteomes" id="UP001611580"/>
    </source>
</evidence>
<dbReference type="RefSeq" id="WP_397402542.1">
    <property type="nucleotide sequence ID" value="NZ_JBIRYI010000003.1"/>
</dbReference>
<dbReference type="EMBL" id="JBIRYI010000003">
    <property type="protein sequence ID" value="MFI2486546.1"/>
    <property type="molecule type" value="Genomic_DNA"/>
</dbReference>
<keyword evidence="2" id="KW-1185">Reference proteome</keyword>
<comment type="caution">
    <text evidence="1">The sequence shown here is derived from an EMBL/GenBank/DDBJ whole genome shotgun (WGS) entry which is preliminary data.</text>
</comment>
<name>A0ABW7XGU6_9MICO</name>
<protein>
    <recommendedName>
        <fullName evidence="3">Polysaccharide pyruvyl transferase</fullName>
    </recommendedName>
</protein>
<gene>
    <name evidence="1" type="ORF">ACH47X_06520</name>
</gene>
<proteinExistence type="predicted"/>